<feature type="compositionally biased region" description="Basic and acidic residues" evidence="1">
    <location>
        <begin position="27"/>
        <end position="40"/>
    </location>
</feature>
<evidence type="ECO:0000313" key="3">
    <source>
        <dbReference type="Proteomes" id="UP000321353"/>
    </source>
</evidence>
<dbReference type="EMBL" id="CP036264">
    <property type="protein sequence ID" value="QEF96549.1"/>
    <property type="molecule type" value="Genomic_DNA"/>
</dbReference>
<evidence type="ECO:0000313" key="2">
    <source>
        <dbReference type="EMBL" id="QEF96549.1"/>
    </source>
</evidence>
<accession>A0A5B9M750</accession>
<keyword evidence="3" id="KW-1185">Reference proteome</keyword>
<gene>
    <name evidence="2" type="ORF">Mal15_05770</name>
</gene>
<name>A0A5B9M750_9BACT</name>
<sequence>MQPEWTRRLVHYRKTELRRSPCSPNSERTRKSETSPRADLGEGGDGPPHAKIKLRHTIGAAFPCDLRVHGWVTLARRVRPFYR</sequence>
<dbReference type="AlphaFoldDB" id="A0A5B9M750"/>
<dbReference type="Proteomes" id="UP000321353">
    <property type="component" value="Chromosome"/>
</dbReference>
<protein>
    <submittedName>
        <fullName evidence="2">Uncharacterized protein</fullName>
    </submittedName>
</protein>
<organism evidence="2 3">
    <name type="scientific">Stieleria maiorica</name>
    <dbReference type="NCBI Taxonomy" id="2795974"/>
    <lineage>
        <taxon>Bacteria</taxon>
        <taxon>Pseudomonadati</taxon>
        <taxon>Planctomycetota</taxon>
        <taxon>Planctomycetia</taxon>
        <taxon>Pirellulales</taxon>
        <taxon>Pirellulaceae</taxon>
        <taxon>Stieleria</taxon>
    </lineage>
</organism>
<evidence type="ECO:0000256" key="1">
    <source>
        <dbReference type="SAM" id="MobiDB-lite"/>
    </source>
</evidence>
<proteinExistence type="predicted"/>
<feature type="region of interest" description="Disordered" evidence="1">
    <location>
        <begin position="16"/>
        <end position="51"/>
    </location>
</feature>
<dbReference type="KEGG" id="smam:Mal15_05770"/>
<reference evidence="2 3" key="1">
    <citation type="submission" date="2019-02" db="EMBL/GenBank/DDBJ databases">
        <title>Planctomycetal bacteria perform biofilm scaping via a novel small molecule.</title>
        <authorList>
            <person name="Jeske O."/>
            <person name="Boedeker C."/>
            <person name="Wiegand S."/>
            <person name="Breitling P."/>
            <person name="Kallscheuer N."/>
            <person name="Jogler M."/>
            <person name="Rohde M."/>
            <person name="Petersen J."/>
            <person name="Medema M.H."/>
            <person name="Surup F."/>
            <person name="Jogler C."/>
        </authorList>
    </citation>
    <scope>NUCLEOTIDE SEQUENCE [LARGE SCALE GENOMIC DNA]</scope>
    <source>
        <strain evidence="2 3">Mal15</strain>
    </source>
</reference>